<name>A0A5S6QEP5_TRIMR</name>
<dbReference type="Proteomes" id="UP000046395">
    <property type="component" value="Unassembled WGS sequence"/>
</dbReference>
<evidence type="ECO:0000256" key="1">
    <source>
        <dbReference type="ARBA" id="ARBA00004656"/>
    </source>
</evidence>
<evidence type="ECO:0000313" key="5">
    <source>
        <dbReference type="Proteomes" id="UP000046395"/>
    </source>
</evidence>
<keyword evidence="3" id="KW-0472">Membrane</keyword>
<accession>A0A5S6QEP5</accession>
<dbReference type="AlphaFoldDB" id="A0A5S6QEP5"/>
<dbReference type="Pfam" id="PF10167">
    <property type="entry name" value="BORCS8"/>
    <property type="match status" value="1"/>
</dbReference>
<keyword evidence="4" id="KW-0458">Lysosome</keyword>
<sequence>MSSLNVDHVDKDLEQRCRRACEDASECLHLMAHEPSLGLYRIQEHARKSIISLAESKRQTDRSLEMINNAVYDIHTASSGIEAFVSAGSIFKNVFENMRASVHLKLRLDGQIVKQEQISDECRQYSESRNSKSLSPQESFDESDDMLSVSIDSEFRCQEPIQDSLKHGNCSRTSHGCIAFIKNSFVICWGKLQLAALLSHPVAISPVKD</sequence>
<dbReference type="PANTHER" id="PTHR21146:SF0">
    <property type="entry name" value="BLOC-1-RELATED COMPLEX SUBUNIT 8"/>
    <property type="match status" value="1"/>
</dbReference>
<reference evidence="6" key="1">
    <citation type="submission" date="2019-12" db="UniProtKB">
        <authorList>
            <consortium name="WormBaseParasite"/>
        </authorList>
    </citation>
    <scope>IDENTIFICATION</scope>
</reference>
<evidence type="ECO:0000256" key="2">
    <source>
        <dbReference type="ARBA" id="ARBA00010463"/>
    </source>
</evidence>
<comment type="similarity">
    <text evidence="2">Belongs to the BORCS8 family.</text>
</comment>
<dbReference type="PANTHER" id="PTHR21146">
    <property type="entry name" value="MEF2B PROTEIN"/>
    <property type="match status" value="1"/>
</dbReference>
<protein>
    <submittedName>
        <fullName evidence="6">BLOC-1-related complex subunit 7</fullName>
    </submittedName>
</protein>
<comment type="subcellular location">
    <subcellularLocation>
        <location evidence="1">Lysosome membrane</location>
    </subcellularLocation>
</comment>
<evidence type="ECO:0000256" key="3">
    <source>
        <dbReference type="ARBA" id="ARBA00023136"/>
    </source>
</evidence>
<dbReference type="InterPro" id="IPR019320">
    <property type="entry name" value="BORCS8"/>
</dbReference>
<dbReference type="GO" id="GO:0005765">
    <property type="term" value="C:lysosomal membrane"/>
    <property type="evidence" value="ECO:0007669"/>
    <property type="project" value="UniProtKB-SubCell"/>
</dbReference>
<proteinExistence type="inferred from homology"/>
<evidence type="ECO:0000313" key="6">
    <source>
        <dbReference type="WBParaSite" id="TMUE_1000005693.1"/>
    </source>
</evidence>
<organism evidence="5 6">
    <name type="scientific">Trichuris muris</name>
    <name type="common">Mouse whipworm</name>
    <dbReference type="NCBI Taxonomy" id="70415"/>
    <lineage>
        <taxon>Eukaryota</taxon>
        <taxon>Metazoa</taxon>
        <taxon>Ecdysozoa</taxon>
        <taxon>Nematoda</taxon>
        <taxon>Enoplea</taxon>
        <taxon>Dorylaimia</taxon>
        <taxon>Trichinellida</taxon>
        <taxon>Trichuridae</taxon>
        <taxon>Trichuris</taxon>
    </lineage>
</organism>
<evidence type="ECO:0000256" key="4">
    <source>
        <dbReference type="ARBA" id="ARBA00023228"/>
    </source>
</evidence>
<dbReference type="GO" id="GO:0099078">
    <property type="term" value="C:BORC complex"/>
    <property type="evidence" value="ECO:0007669"/>
    <property type="project" value="TreeGrafter"/>
</dbReference>
<dbReference type="STRING" id="70415.A0A5S6QEP5"/>
<keyword evidence="5" id="KW-1185">Reference proteome</keyword>
<dbReference type="WBParaSite" id="TMUE_1000005693.1">
    <property type="protein sequence ID" value="TMUE_1000005693.1"/>
    <property type="gene ID" value="WBGene00286738"/>
</dbReference>